<proteinExistence type="predicted"/>
<sequence>MRAVLDVAMSEGDQATVEKVFGYALHARPEAAPAIEALRNAYRARLIASREQKQAETNARLARSDPFVNWSGQVEFGGSLATGATSSLGLLGAVDVERKGIDWSHKLAIRGELQDTNGARSVERLTAAWQPRYAVSGRTYVFGLTQYEHDPGLGYDNRYSAGIGAGVKLKTPDGIQIGLEGGPAFRQTDTGDTQRSALAGRASADLNWPLNPRMTLEQKASAYYEDGFANGLFASSLNTRVSEKVKLKLSYEYRYESERTRASTGSTTRASLVFGL</sequence>
<organism evidence="1 2">
    <name type="scientific">Sphingomonas tabacisoli</name>
    <dbReference type="NCBI Taxonomy" id="2249466"/>
    <lineage>
        <taxon>Bacteria</taxon>
        <taxon>Pseudomonadati</taxon>
        <taxon>Pseudomonadota</taxon>
        <taxon>Alphaproteobacteria</taxon>
        <taxon>Sphingomonadales</taxon>
        <taxon>Sphingomonadaceae</taxon>
        <taxon>Sphingomonas</taxon>
    </lineage>
</organism>
<dbReference type="EMBL" id="JBHUDY010000001">
    <property type="protein sequence ID" value="MFD1612358.1"/>
    <property type="molecule type" value="Genomic_DNA"/>
</dbReference>
<evidence type="ECO:0000313" key="2">
    <source>
        <dbReference type="Proteomes" id="UP001597115"/>
    </source>
</evidence>
<dbReference type="InterPro" id="IPR007433">
    <property type="entry name" value="DUF481"/>
</dbReference>
<protein>
    <submittedName>
        <fullName evidence="1">YdiY family protein</fullName>
    </submittedName>
</protein>
<name>A0ABW4I3J7_9SPHN</name>
<accession>A0ABW4I3J7</accession>
<evidence type="ECO:0000313" key="1">
    <source>
        <dbReference type="EMBL" id="MFD1612358.1"/>
    </source>
</evidence>
<dbReference type="Pfam" id="PF04338">
    <property type="entry name" value="DUF481"/>
    <property type="match status" value="1"/>
</dbReference>
<keyword evidence="2" id="KW-1185">Reference proteome</keyword>
<reference evidence="2" key="1">
    <citation type="journal article" date="2019" name="Int. J. Syst. Evol. Microbiol.">
        <title>The Global Catalogue of Microorganisms (GCM) 10K type strain sequencing project: providing services to taxonomists for standard genome sequencing and annotation.</title>
        <authorList>
            <consortium name="The Broad Institute Genomics Platform"/>
            <consortium name="The Broad Institute Genome Sequencing Center for Infectious Disease"/>
            <person name="Wu L."/>
            <person name="Ma J."/>
        </authorList>
    </citation>
    <scope>NUCLEOTIDE SEQUENCE [LARGE SCALE GENOMIC DNA]</scope>
    <source>
        <strain evidence="2">CGMCC 1.16275</strain>
    </source>
</reference>
<gene>
    <name evidence="1" type="ORF">ACFSCW_11140</name>
</gene>
<comment type="caution">
    <text evidence="1">The sequence shown here is derived from an EMBL/GenBank/DDBJ whole genome shotgun (WGS) entry which is preliminary data.</text>
</comment>
<dbReference type="Proteomes" id="UP001597115">
    <property type="component" value="Unassembled WGS sequence"/>
</dbReference>
<dbReference type="RefSeq" id="WP_380889195.1">
    <property type="nucleotide sequence ID" value="NZ_JBHUDY010000001.1"/>
</dbReference>